<keyword evidence="1" id="KW-0040">ANK repeat</keyword>
<dbReference type="Gene3D" id="1.25.40.20">
    <property type="entry name" value="Ankyrin repeat-containing domain"/>
    <property type="match status" value="1"/>
</dbReference>
<dbReference type="SUPFAM" id="SSF48403">
    <property type="entry name" value="Ankyrin repeat"/>
    <property type="match status" value="1"/>
</dbReference>
<dbReference type="SMART" id="SM00248">
    <property type="entry name" value="ANK"/>
    <property type="match status" value="2"/>
</dbReference>
<keyword evidence="3" id="KW-1185">Reference proteome</keyword>
<protein>
    <submittedName>
        <fullName evidence="2">Uncharacterized protein</fullName>
    </submittedName>
</protein>
<comment type="caution">
    <text evidence="2">The sequence shown here is derived from an EMBL/GenBank/DDBJ whole genome shotgun (WGS) entry which is preliminary data.</text>
</comment>
<evidence type="ECO:0000313" key="3">
    <source>
        <dbReference type="Proteomes" id="UP001148614"/>
    </source>
</evidence>
<feature type="repeat" description="ANK" evidence="1">
    <location>
        <begin position="201"/>
        <end position="233"/>
    </location>
</feature>
<accession>A0A9W8N8F7</accession>
<dbReference type="InterPro" id="IPR036770">
    <property type="entry name" value="Ankyrin_rpt-contain_sf"/>
</dbReference>
<dbReference type="AlphaFoldDB" id="A0A9W8N8F7"/>
<proteinExistence type="predicted"/>
<reference evidence="2" key="1">
    <citation type="submission" date="2022-07" db="EMBL/GenBank/DDBJ databases">
        <title>Genome Sequence of Xylaria arbuscula.</title>
        <authorList>
            <person name="Buettner E."/>
        </authorList>
    </citation>
    <scope>NUCLEOTIDE SEQUENCE</scope>
    <source>
        <strain evidence="2">VT107</strain>
    </source>
</reference>
<dbReference type="Pfam" id="PF00023">
    <property type="entry name" value="Ank"/>
    <property type="match status" value="1"/>
</dbReference>
<dbReference type="PROSITE" id="PS50297">
    <property type="entry name" value="ANK_REP_REGION"/>
    <property type="match status" value="1"/>
</dbReference>
<dbReference type="PROSITE" id="PS50088">
    <property type="entry name" value="ANK_REPEAT"/>
    <property type="match status" value="1"/>
</dbReference>
<evidence type="ECO:0000313" key="2">
    <source>
        <dbReference type="EMBL" id="KAJ3562581.1"/>
    </source>
</evidence>
<dbReference type="Proteomes" id="UP001148614">
    <property type="component" value="Unassembled WGS sequence"/>
</dbReference>
<dbReference type="InterPro" id="IPR002110">
    <property type="entry name" value="Ankyrin_rpt"/>
</dbReference>
<dbReference type="EMBL" id="JANPWZ010001882">
    <property type="protein sequence ID" value="KAJ3562581.1"/>
    <property type="molecule type" value="Genomic_DNA"/>
</dbReference>
<dbReference type="VEuPathDB" id="FungiDB:F4678DRAFT_484417"/>
<evidence type="ECO:0000256" key="1">
    <source>
        <dbReference type="PROSITE-ProRule" id="PRU00023"/>
    </source>
</evidence>
<name>A0A9W8N8F7_9PEZI</name>
<sequence length="649" mass="72483">MTICAGVDTHINHPGVGSETSLSNRENMLVWNDVDFSRAIPESAFTVLAKMATAAGYPTLESLPTEMLIHIHNELSPQDQIMTAFALPELFMNSDRFHTFFHDAYLQLRIPTYVPGVDLDRLPLLQQAIRSNLSLEQITLLLDIYADACEKAGVDRRVFLDAEFPDNKPVIDQLANLNLDPGASRSPGSDAPHRSEANLREILTPLHVAVSSGRVDIVRLLIAQGADVSRVVERPDLPPSTPLQYALYLLRPREQGVNEISEAERATLLQIAADLLQHSPNVRPYTRLRETLSRELFLSIDGGADHIVLTILTRVPPTSQADNLRSAVLQRIMCGRLPIPESLKYVLDNGALWRETAYYMRGGTSMACVGIRLGNLEHAAIGLEQDIANSSSVTDAYVSIVRMAVSGNNDRMVERLVQILAKSKYRKQQHHIFVSTFLYWRPSSLITRQIVLQNANIINEETLRFCIGFTDRVSTAYVISRMIESGQSIDERVPKNALFKPRGDSPSYYDSPLTYAIALSNYHAAAQLLSAGAKPGNLRPSIRRKVRHDRDRAAKMHPGQLIRLCFNKDQVADLQETTHSEAVAALDYVFARILDDPELPDPGESTNMLMDAYEYIEEDQVRMTCGKVPEDSVRFYFAPNSDPHEANTS</sequence>
<organism evidence="2 3">
    <name type="scientific">Xylaria arbuscula</name>
    <dbReference type="NCBI Taxonomy" id="114810"/>
    <lineage>
        <taxon>Eukaryota</taxon>
        <taxon>Fungi</taxon>
        <taxon>Dikarya</taxon>
        <taxon>Ascomycota</taxon>
        <taxon>Pezizomycotina</taxon>
        <taxon>Sordariomycetes</taxon>
        <taxon>Xylariomycetidae</taxon>
        <taxon>Xylariales</taxon>
        <taxon>Xylariaceae</taxon>
        <taxon>Xylaria</taxon>
    </lineage>
</organism>
<gene>
    <name evidence="2" type="ORF">NPX13_g8514</name>
</gene>